<evidence type="ECO:0000256" key="1">
    <source>
        <dbReference type="ARBA" id="ARBA00004442"/>
    </source>
</evidence>
<accession>A0ABY8Q392</accession>
<dbReference type="PANTHER" id="PTHR30329:SF21">
    <property type="entry name" value="LIPOPROTEIN YIAD-RELATED"/>
    <property type="match status" value="1"/>
</dbReference>
<keyword evidence="3" id="KW-0998">Cell outer membrane</keyword>
<evidence type="ECO:0000256" key="2">
    <source>
        <dbReference type="ARBA" id="ARBA00023136"/>
    </source>
</evidence>
<name>A0ABY8Q392_9RHOB</name>
<dbReference type="InterPro" id="IPR050330">
    <property type="entry name" value="Bact_OuterMem_StrucFunc"/>
</dbReference>
<dbReference type="RefSeq" id="WP_281463960.1">
    <property type="nucleotide sequence ID" value="NZ_CP124535.1"/>
</dbReference>
<dbReference type="Pfam" id="PF00691">
    <property type="entry name" value="OmpA"/>
    <property type="match status" value="1"/>
</dbReference>
<evidence type="ECO:0000313" key="6">
    <source>
        <dbReference type="EMBL" id="WGV14830.1"/>
    </source>
</evidence>
<dbReference type="PRINTS" id="PR01021">
    <property type="entry name" value="OMPADOMAIN"/>
</dbReference>
<sequence>MSPPRPHHSSRLCRRVALPALLLALLPLPGMVQALDLQFPAPATASGERREALTSYSVPVGPWQGGAIPATATEGVFDQTAWKIAAPGLTTLQILAPLRDQIATAGFETVFECETTACGGFDFRYGTDILPEPQMHVDLGDFRFLAAHRDGPQGDDWLTLMVSRSADTGFVQLTTIGPAPLGSPDLTVSTKSPFDPSIAPDAAQTPTTQIAAEPPSPMVAALTAGQPFALDDLIFPSGKATLTAGDYPSLQALAEWLAANPTASVELVGHTDASGPADANIALSLARADATRTALVALGTDSARLATRGAGPAEPRATNATPEGRAQNRRVEVILTSTR</sequence>
<dbReference type="CDD" id="cd07185">
    <property type="entry name" value="OmpA_C-like"/>
    <property type="match status" value="1"/>
</dbReference>
<dbReference type="PANTHER" id="PTHR30329">
    <property type="entry name" value="STATOR ELEMENT OF FLAGELLAR MOTOR COMPLEX"/>
    <property type="match status" value="1"/>
</dbReference>
<dbReference type="Gene3D" id="3.30.1330.60">
    <property type="entry name" value="OmpA-like domain"/>
    <property type="match status" value="1"/>
</dbReference>
<keyword evidence="7" id="KW-1185">Reference proteome</keyword>
<gene>
    <name evidence="6" type="ORF">QF092_11080</name>
</gene>
<dbReference type="InterPro" id="IPR006664">
    <property type="entry name" value="OMP_bac"/>
</dbReference>
<feature type="domain" description="OmpA-like" evidence="5">
    <location>
        <begin position="222"/>
        <end position="339"/>
    </location>
</feature>
<dbReference type="EMBL" id="CP124535">
    <property type="protein sequence ID" value="WGV14830.1"/>
    <property type="molecule type" value="Genomic_DNA"/>
</dbReference>
<evidence type="ECO:0000313" key="7">
    <source>
        <dbReference type="Proteomes" id="UP001230978"/>
    </source>
</evidence>
<reference evidence="6 7" key="1">
    <citation type="submission" date="2023-04" db="EMBL/GenBank/DDBJ databases">
        <title>YMD61, complete Genome.</title>
        <authorList>
            <person name="Zhang J."/>
        </authorList>
    </citation>
    <scope>NUCLEOTIDE SEQUENCE [LARGE SCALE GENOMIC DNA]</scope>
    <source>
        <strain evidence="6 7">YMD61</strain>
    </source>
</reference>
<comment type="subcellular location">
    <subcellularLocation>
        <location evidence="1">Cell outer membrane</location>
    </subcellularLocation>
</comment>
<dbReference type="PROSITE" id="PS51123">
    <property type="entry name" value="OMPA_2"/>
    <property type="match status" value="1"/>
</dbReference>
<organism evidence="6 7">
    <name type="scientific">Fuscovulum ytuae</name>
    <dbReference type="NCBI Taxonomy" id="3042299"/>
    <lineage>
        <taxon>Bacteria</taxon>
        <taxon>Pseudomonadati</taxon>
        <taxon>Pseudomonadota</taxon>
        <taxon>Alphaproteobacteria</taxon>
        <taxon>Rhodobacterales</taxon>
        <taxon>Paracoccaceae</taxon>
        <taxon>Fuscovulum</taxon>
    </lineage>
</organism>
<evidence type="ECO:0000256" key="4">
    <source>
        <dbReference type="PROSITE-ProRule" id="PRU00473"/>
    </source>
</evidence>
<dbReference type="InterPro" id="IPR036737">
    <property type="entry name" value="OmpA-like_sf"/>
</dbReference>
<dbReference type="SUPFAM" id="SSF103088">
    <property type="entry name" value="OmpA-like"/>
    <property type="match status" value="1"/>
</dbReference>
<dbReference type="InterPro" id="IPR006665">
    <property type="entry name" value="OmpA-like"/>
</dbReference>
<protein>
    <submittedName>
        <fullName evidence="6">OmpA family protein</fullName>
    </submittedName>
</protein>
<evidence type="ECO:0000256" key="3">
    <source>
        <dbReference type="ARBA" id="ARBA00023237"/>
    </source>
</evidence>
<evidence type="ECO:0000259" key="5">
    <source>
        <dbReference type="PROSITE" id="PS51123"/>
    </source>
</evidence>
<proteinExistence type="predicted"/>
<keyword evidence="2 4" id="KW-0472">Membrane</keyword>
<dbReference type="Proteomes" id="UP001230978">
    <property type="component" value="Chromosome"/>
</dbReference>